<dbReference type="RefSeq" id="WP_092377991.1">
    <property type="nucleotide sequence ID" value="NZ_FORX01000020.1"/>
</dbReference>
<comment type="subcellular location">
    <subcellularLocation>
        <location evidence="1">Membrane</location>
        <topology evidence="1">Multi-pass membrane protein</topology>
    </subcellularLocation>
</comment>
<evidence type="ECO:0000313" key="7">
    <source>
        <dbReference type="Proteomes" id="UP000198635"/>
    </source>
</evidence>
<gene>
    <name evidence="6" type="ORF">SAMN04488082_12014</name>
</gene>
<reference evidence="7" key="1">
    <citation type="submission" date="2016-10" db="EMBL/GenBank/DDBJ databases">
        <authorList>
            <person name="Varghese N."/>
            <person name="Submissions S."/>
        </authorList>
    </citation>
    <scope>NUCLEOTIDE SEQUENCE [LARGE SCALE GENOMIC DNA]</scope>
    <source>
        <strain evidence="7">DSM 5918</strain>
    </source>
</reference>
<evidence type="ECO:0000313" key="6">
    <source>
        <dbReference type="EMBL" id="SFK31112.1"/>
    </source>
</evidence>
<evidence type="ECO:0000256" key="5">
    <source>
        <dbReference type="SAM" id="Phobius"/>
    </source>
</evidence>
<protein>
    <submittedName>
        <fullName evidence="6">Membrane protein required for colicin V production</fullName>
    </submittedName>
</protein>
<name>A0A1I3YH15_9BACT</name>
<evidence type="ECO:0000256" key="3">
    <source>
        <dbReference type="ARBA" id="ARBA00022989"/>
    </source>
</evidence>
<keyword evidence="7" id="KW-1185">Reference proteome</keyword>
<feature type="transmembrane region" description="Helical" evidence="5">
    <location>
        <begin position="64"/>
        <end position="85"/>
    </location>
</feature>
<feature type="transmembrane region" description="Helical" evidence="5">
    <location>
        <begin position="32"/>
        <end position="52"/>
    </location>
</feature>
<keyword evidence="2 5" id="KW-0812">Transmembrane</keyword>
<dbReference type="OrthoDB" id="5419037at2"/>
<dbReference type="STRING" id="52560.SAMN04488082_12014"/>
<evidence type="ECO:0000256" key="1">
    <source>
        <dbReference type="ARBA" id="ARBA00004141"/>
    </source>
</evidence>
<dbReference type="PANTHER" id="PTHR37306:SF1">
    <property type="entry name" value="COLICIN V PRODUCTION PROTEIN"/>
    <property type="match status" value="1"/>
</dbReference>
<feature type="transmembrane region" description="Helical" evidence="5">
    <location>
        <begin position="6"/>
        <end position="25"/>
    </location>
</feature>
<dbReference type="PANTHER" id="PTHR37306">
    <property type="entry name" value="COLICIN V PRODUCTION PROTEIN"/>
    <property type="match status" value="1"/>
</dbReference>
<accession>A0A1I3YH15</accession>
<dbReference type="GO" id="GO:0009403">
    <property type="term" value="P:toxin biosynthetic process"/>
    <property type="evidence" value="ECO:0007669"/>
    <property type="project" value="InterPro"/>
</dbReference>
<dbReference type="GO" id="GO:0016020">
    <property type="term" value="C:membrane"/>
    <property type="evidence" value="ECO:0007669"/>
    <property type="project" value="UniProtKB-SubCell"/>
</dbReference>
<dbReference type="Pfam" id="PF02674">
    <property type="entry name" value="Colicin_V"/>
    <property type="match status" value="1"/>
</dbReference>
<dbReference type="AlphaFoldDB" id="A0A1I3YH15"/>
<dbReference type="EMBL" id="FORX01000020">
    <property type="protein sequence ID" value="SFK31112.1"/>
    <property type="molecule type" value="Genomic_DNA"/>
</dbReference>
<sequence>MNTLDIVFCVILGFLGLRGIFRGLVKEIASILGLILGFVLANTYHAQLATMFENFPGGPGMAKLAAYLAIFLGVVAVVFLLASLIRKLLQMIMLGWVDSIGGGALGLFKGALLCSIIVMALTAFLPSKSPMLTESKIMPYVNTFNTMLSNALPKEMRDQFLIRSQELQQEWEKRVVEKLKEMKGTPGGKE</sequence>
<dbReference type="InterPro" id="IPR003825">
    <property type="entry name" value="Colicin-V_CvpA"/>
</dbReference>
<keyword evidence="3 5" id="KW-1133">Transmembrane helix</keyword>
<feature type="transmembrane region" description="Helical" evidence="5">
    <location>
        <begin position="106"/>
        <end position="125"/>
    </location>
</feature>
<evidence type="ECO:0000256" key="2">
    <source>
        <dbReference type="ARBA" id="ARBA00022692"/>
    </source>
</evidence>
<keyword evidence="4 5" id="KW-0472">Membrane</keyword>
<proteinExistence type="predicted"/>
<organism evidence="6 7">
    <name type="scientific">Desulfomicrobium apsheronum</name>
    <dbReference type="NCBI Taxonomy" id="52560"/>
    <lineage>
        <taxon>Bacteria</taxon>
        <taxon>Pseudomonadati</taxon>
        <taxon>Thermodesulfobacteriota</taxon>
        <taxon>Desulfovibrionia</taxon>
        <taxon>Desulfovibrionales</taxon>
        <taxon>Desulfomicrobiaceae</taxon>
        <taxon>Desulfomicrobium</taxon>
    </lineage>
</organism>
<evidence type="ECO:0000256" key="4">
    <source>
        <dbReference type="ARBA" id="ARBA00023136"/>
    </source>
</evidence>
<dbReference type="Proteomes" id="UP000198635">
    <property type="component" value="Unassembled WGS sequence"/>
</dbReference>